<accession>A0A8J5ZMG8</accession>
<dbReference type="Proteomes" id="UP000700334">
    <property type="component" value="Unassembled WGS sequence"/>
</dbReference>
<dbReference type="OrthoDB" id="10034090at2759"/>
<evidence type="ECO:0000313" key="2">
    <source>
        <dbReference type="Proteomes" id="UP000700334"/>
    </source>
</evidence>
<gene>
    <name evidence="1" type="ORF">J0S82_002790</name>
</gene>
<dbReference type="EMBL" id="JAGFMF010012290">
    <property type="protein sequence ID" value="KAG8504570.1"/>
    <property type="molecule type" value="Genomic_DNA"/>
</dbReference>
<name>A0A8J5ZMG8_GALPY</name>
<organism evidence="1 2">
    <name type="scientific">Galemys pyrenaicus</name>
    <name type="common">Iberian desman</name>
    <name type="synonym">Pyrenean desman</name>
    <dbReference type="NCBI Taxonomy" id="202257"/>
    <lineage>
        <taxon>Eukaryota</taxon>
        <taxon>Metazoa</taxon>
        <taxon>Chordata</taxon>
        <taxon>Craniata</taxon>
        <taxon>Vertebrata</taxon>
        <taxon>Euteleostomi</taxon>
        <taxon>Mammalia</taxon>
        <taxon>Eutheria</taxon>
        <taxon>Laurasiatheria</taxon>
        <taxon>Eulipotyphla</taxon>
        <taxon>Talpidae</taxon>
        <taxon>Galemys</taxon>
    </lineage>
</organism>
<dbReference type="AlphaFoldDB" id="A0A8J5ZMG8"/>
<reference evidence="1" key="1">
    <citation type="journal article" date="2021" name="Evol. Appl.">
        <title>The genome of the Pyrenean desman and the effects of bottlenecks and inbreeding on the genomic landscape of an endangered species.</title>
        <authorList>
            <person name="Escoda L."/>
            <person name="Castresana J."/>
        </authorList>
    </citation>
    <scope>NUCLEOTIDE SEQUENCE</scope>
    <source>
        <strain evidence="1">IBE-C5619</strain>
    </source>
</reference>
<comment type="caution">
    <text evidence="1">The sequence shown here is derived from an EMBL/GenBank/DDBJ whole genome shotgun (WGS) entry which is preliminary data.</text>
</comment>
<protein>
    <submittedName>
        <fullName evidence="1">Uncharacterized protein</fullName>
    </submittedName>
</protein>
<evidence type="ECO:0000313" key="1">
    <source>
        <dbReference type="EMBL" id="KAG8504570.1"/>
    </source>
</evidence>
<proteinExistence type="predicted"/>
<keyword evidence="2" id="KW-1185">Reference proteome</keyword>
<sequence length="130" mass="15101">MAALGTDKELSDLLDFSACFLERLLPSNLNVENILGAVFVQNVLVLPSTGNLMNLRKKKEQECINSKSFDMKDERSLTNSEDTDVFFFNSNISLFLLDVFTSCEQWEKWTNFLGEWTFYWLKYVNYILSV</sequence>